<protein>
    <submittedName>
        <fullName evidence="2">Fatty acid-binding protein</fullName>
    </submittedName>
</protein>
<dbReference type="PANTHER" id="PTHR10094:SF25">
    <property type="entry name" value="SCP2 STEROL-BINDING DOMAIN-CONTAINING PROTEIN 1"/>
    <property type="match status" value="1"/>
</dbReference>
<dbReference type="PANTHER" id="PTHR10094">
    <property type="entry name" value="STEROL CARRIER PROTEIN 2 SCP-2 FAMILY PROTEIN"/>
    <property type="match status" value="1"/>
</dbReference>
<feature type="domain" description="SCP2" evidence="1">
    <location>
        <begin position="19"/>
        <end position="117"/>
    </location>
</feature>
<sequence length="121" mass="12992">MSLATDLPSTQIFDRIAQKLDGSDSAKQQAIKDINGLYAFKLTGDGGGEWFVDAKESGQVGKGLAPEDKNPDATMTLAAEDFQKAVDDKTAIMQLFFGGKLEVTGNQMLMTKVDKVFALGK</sequence>
<dbReference type="InterPro" id="IPR003033">
    <property type="entry name" value="SCP2_sterol-bd_dom"/>
</dbReference>
<organism evidence="2 4">
    <name type="scientific">Cercospora beticola</name>
    <name type="common">Sugarbeet leaf spot fungus</name>
    <dbReference type="NCBI Taxonomy" id="122368"/>
    <lineage>
        <taxon>Eukaryota</taxon>
        <taxon>Fungi</taxon>
        <taxon>Dikarya</taxon>
        <taxon>Ascomycota</taxon>
        <taxon>Pezizomycotina</taxon>
        <taxon>Dothideomycetes</taxon>
        <taxon>Dothideomycetidae</taxon>
        <taxon>Mycosphaerellales</taxon>
        <taxon>Mycosphaerellaceae</taxon>
        <taxon>Cercospora</taxon>
    </lineage>
</organism>
<dbReference type="EMBL" id="LKMD01000106">
    <property type="protein sequence ID" value="PIA92122.1"/>
    <property type="molecule type" value="Genomic_DNA"/>
</dbReference>
<evidence type="ECO:0000313" key="4">
    <source>
        <dbReference type="Proteomes" id="UP000230605"/>
    </source>
</evidence>
<dbReference type="GO" id="GO:0005829">
    <property type="term" value="C:cytosol"/>
    <property type="evidence" value="ECO:0007669"/>
    <property type="project" value="TreeGrafter"/>
</dbReference>
<evidence type="ECO:0000313" key="5">
    <source>
        <dbReference type="Proteomes" id="UP001302367"/>
    </source>
</evidence>
<evidence type="ECO:0000313" key="2">
    <source>
        <dbReference type="EMBL" id="PIA92122.1"/>
    </source>
</evidence>
<evidence type="ECO:0000259" key="1">
    <source>
        <dbReference type="Pfam" id="PF02036"/>
    </source>
</evidence>
<accession>A0A2G5HIT1</accession>
<dbReference type="Proteomes" id="UP000230605">
    <property type="component" value="Chromosome 7"/>
</dbReference>
<reference evidence="2 4" key="1">
    <citation type="submission" date="2015-10" db="EMBL/GenBank/DDBJ databases">
        <title>The cercosporin biosynthetic gene cluster was horizontally transferred to several fungal lineages and shown to be expanded in Cercospora beticola based on microsynteny with recipient genomes.</title>
        <authorList>
            <person name="De Jonge R."/>
            <person name="Ebert M.K."/>
            <person name="Suttle J.C."/>
            <person name="Jurick Ii W.M."/>
            <person name="Secor G.A."/>
            <person name="Thomma B.P."/>
            <person name="Van De Peer Y."/>
            <person name="Bolton M.D."/>
        </authorList>
    </citation>
    <scope>NUCLEOTIDE SEQUENCE [LARGE SCALE GENOMIC DNA]</scope>
    <source>
        <strain evidence="2 4">09-40</strain>
    </source>
</reference>
<dbReference type="InterPro" id="IPR036527">
    <property type="entry name" value="SCP2_sterol-bd_dom_sf"/>
</dbReference>
<dbReference type="Pfam" id="PF02036">
    <property type="entry name" value="SCP2"/>
    <property type="match status" value="1"/>
</dbReference>
<gene>
    <name evidence="2" type="ORF">CB0940_09013</name>
    <name evidence="3" type="ORF">RHO25_011374</name>
</gene>
<name>A0A2G5HIT1_CERBT</name>
<dbReference type="Gene3D" id="3.30.1050.10">
    <property type="entry name" value="SCP2 sterol-binding domain"/>
    <property type="match status" value="1"/>
</dbReference>
<dbReference type="EMBL" id="CP134190">
    <property type="protein sequence ID" value="WPB06715.1"/>
    <property type="molecule type" value="Genomic_DNA"/>
</dbReference>
<keyword evidence="5" id="KW-1185">Reference proteome</keyword>
<evidence type="ECO:0000313" key="3">
    <source>
        <dbReference type="EMBL" id="WPB06715.1"/>
    </source>
</evidence>
<dbReference type="AlphaFoldDB" id="A0A2G5HIT1"/>
<reference evidence="3 5" key="2">
    <citation type="submission" date="2023-09" db="EMBL/GenBank/DDBJ databases">
        <title>Complete-Gapless Cercospora beticola genome.</title>
        <authorList>
            <person name="Wyatt N.A."/>
            <person name="Spanner R.E."/>
            <person name="Bolton M.D."/>
        </authorList>
    </citation>
    <scope>NUCLEOTIDE SEQUENCE [LARGE SCALE GENOMIC DNA]</scope>
    <source>
        <strain evidence="3">Cb09-40</strain>
    </source>
</reference>
<dbReference type="SUPFAM" id="SSF55718">
    <property type="entry name" value="SCP-like"/>
    <property type="match status" value="1"/>
</dbReference>
<dbReference type="OrthoDB" id="5327538at2759"/>
<proteinExistence type="predicted"/>
<dbReference type="Proteomes" id="UP001302367">
    <property type="component" value="Chromosome 7"/>
</dbReference>